<feature type="binding site" evidence="5">
    <location>
        <position position="68"/>
    </location>
    <ligand>
        <name>substrate</name>
    </ligand>
</feature>
<keyword evidence="4 6" id="KW-0460">Magnesium</keyword>
<evidence type="ECO:0000256" key="5">
    <source>
        <dbReference type="PIRSR" id="PIRSR015582-1"/>
    </source>
</evidence>
<comment type="cofactor">
    <cofactor evidence="1">
        <name>Mg(2+)</name>
        <dbReference type="ChEBI" id="CHEBI:18420"/>
    </cofactor>
</comment>
<dbReference type="Pfam" id="PF03328">
    <property type="entry name" value="HpcH_HpaI"/>
    <property type="match status" value="1"/>
</dbReference>
<dbReference type="PANTHER" id="PTHR32308:SF10">
    <property type="entry name" value="CITRATE LYASE SUBUNIT BETA"/>
    <property type="match status" value="1"/>
</dbReference>
<dbReference type="InterPro" id="IPR040442">
    <property type="entry name" value="Pyrv_kinase-like_dom_sf"/>
</dbReference>
<dbReference type="InterPro" id="IPR015813">
    <property type="entry name" value="Pyrv/PenolPyrv_kinase-like_dom"/>
</dbReference>
<name>A0A2T4YU87_9SPHN</name>
<gene>
    <name evidence="8" type="ORF">C8J24_0764</name>
</gene>
<dbReference type="AlphaFoldDB" id="A0A2T4YU87"/>
<feature type="binding site" evidence="6">
    <location>
        <position position="151"/>
    </location>
    <ligand>
        <name>Mg(2+)</name>
        <dbReference type="ChEBI" id="CHEBI:18420"/>
    </ligand>
</feature>
<keyword evidence="3 6" id="KW-0479">Metal-binding</keyword>
<evidence type="ECO:0000313" key="8">
    <source>
        <dbReference type="EMBL" id="PTM47367.1"/>
    </source>
</evidence>
<evidence type="ECO:0000256" key="4">
    <source>
        <dbReference type="ARBA" id="ARBA00022842"/>
    </source>
</evidence>
<organism evidence="8 9">
    <name type="scientific">Sphingomonas aerolata</name>
    <dbReference type="NCBI Taxonomy" id="185951"/>
    <lineage>
        <taxon>Bacteria</taxon>
        <taxon>Pseudomonadati</taxon>
        <taxon>Pseudomonadota</taxon>
        <taxon>Alphaproteobacteria</taxon>
        <taxon>Sphingomonadales</taxon>
        <taxon>Sphingomonadaceae</taxon>
        <taxon>Sphingomonas</taxon>
    </lineage>
</organism>
<evidence type="ECO:0000259" key="7">
    <source>
        <dbReference type="Pfam" id="PF03328"/>
    </source>
</evidence>
<feature type="domain" description="HpcH/HpaI aldolase/citrate lyase" evidence="7">
    <location>
        <begin position="7"/>
        <end position="219"/>
    </location>
</feature>
<dbReference type="RefSeq" id="WP_107930420.1">
    <property type="nucleotide sequence ID" value="NZ_PZZN01000001.1"/>
</dbReference>
<accession>A0A2T4YU87</accession>
<dbReference type="PANTHER" id="PTHR32308">
    <property type="entry name" value="LYASE BETA SUBUNIT, PUTATIVE (AFU_ORTHOLOGUE AFUA_4G13030)-RELATED"/>
    <property type="match status" value="1"/>
</dbReference>
<dbReference type="InterPro" id="IPR005000">
    <property type="entry name" value="Aldolase/citrate-lyase_domain"/>
</dbReference>
<dbReference type="SUPFAM" id="SSF51621">
    <property type="entry name" value="Phosphoenolpyruvate/pyruvate domain"/>
    <property type="match status" value="1"/>
</dbReference>
<reference evidence="8 9" key="1">
    <citation type="submission" date="2018-04" db="EMBL/GenBank/DDBJ databases">
        <title>Genomic Encyclopedia of Type Strains, Phase III (KMG-III): the genomes of soil and plant-associated and newly described type strains.</title>
        <authorList>
            <person name="Whitman W."/>
        </authorList>
    </citation>
    <scope>NUCLEOTIDE SEQUENCE [LARGE SCALE GENOMIC DNA]</scope>
    <source>
        <strain evidence="8 9">NW12</strain>
    </source>
</reference>
<dbReference type="PIRSF" id="PIRSF015582">
    <property type="entry name" value="Cit_lyase_B"/>
    <property type="match status" value="1"/>
</dbReference>
<keyword evidence="9" id="KW-1185">Reference proteome</keyword>
<comment type="caution">
    <text evidence="8">The sequence shown here is derived from an EMBL/GenBank/DDBJ whole genome shotgun (WGS) entry which is preliminary data.</text>
</comment>
<sequence>MILRRRRSALYMPASNPRAIAKARSLACDVVILDLEDAVAPDEKAAARDRVVAEIGTGGFGSRELVVRINALDTPWGADDIAALRGLGVDAVLVPKISGAVDLAAVRAALGTDGPPIWAMIETCGGVLELPGIARAAAGSRLTALIAGTNDLAKELRCRPGVDRTPLIPALMAIVTAARAAGLVALDGVCNALDDAKRLAAEAEQGAGLGYDGKTLIHPAQLAAANTAFGPTPDQLAWARTIVDAFADGATADKGAIRLNGEMVERLHLAEAEAMLAQADQPEG</sequence>
<evidence type="ECO:0000256" key="6">
    <source>
        <dbReference type="PIRSR" id="PIRSR015582-2"/>
    </source>
</evidence>
<dbReference type="Gene3D" id="3.20.20.60">
    <property type="entry name" value="Phosphoenolpyruvate-binding domains"/>
    <property type="match status" value="1"/>
</dbReference>
<dbReference type="Proteomes" id="UP000240996">
    <property type="component" value="Unassembled WGS sequence"/>
</dbReference>
<keyword evidence="8" id="KW-0456">Lyase</keyword>
<evidence type="ECO:0000256" key="1">
    <source>
        <dbReference type="ARBA" id="ARBA00001946"/>
    </source>
</evidence>
<dbReference type="GO" id="GO:0006107">
    <property type="term" value="P:oxaloacetate metabolic process"/>
    <property type="evidence" value="ECO:0007669"/>
    <property type="project" value="TreeGrafter"/>
</dbReference>
<evidence type="ECO:0000256" key="2">
    <source>
        <dbReference type="ARBA" id="ARBA00005568"/>
    </source>
</evidence>
<dbReference type="EMBL" id="PZZN01000001">
    <property type="protein sequence ID" value="PTM47367.1"/>
    <property type="molecule type" value="Genomic_DNA"/>
</dbReference>
<dbReference type="GO" id="GO:0000287">
    <property type="term" value="F:magnesium ion binding"/>
    <property type="evidence" value="ECO:0007669"/>
    <property type="project" value="TreeGrafter"/>
</dbReference>
<comment type="similarity">
    <text evidence="2">Belongs to the HpcH/HpaI aldolase family.</text>
</comment>
<feature type="binding site" evidence="5">
    <location>
        <position position="122"/>
    </location>
    <ligand>
        <name>substrate</name>
    </ligand>
</feature>
<proteinExistence type="inferred from homology"/>
<protein>
    <submittedName>
        <fullName evidence="8">Citrate lyase subunit beta/citryl-CoA lyase</fullName>
    </submittedName>
</protein>
<evidence type="ECO:0000313" key="9">
    <source>
        <dbReference type="Proteomes" id="UP000240996"/>
    </source>
</evidence>
<dbReference type="GO" id="GO:0016829">
    <property type="term" value="F:lyase activity"/>
    <property type="evidence" value="ECO:0007669"/>
    <property type="project" value="UniProtKB-KW"/>
</dbReference>
<feature type="binding site" evidence="6">
    <location>
        <position position="122"/>
    </location>
    <ligand>
        <name>Mg(2+)</name>
        <dbReference type="ChEBI" id="CHEBI:18420"/>
    </ligand>
</feature>
<evidence type="ECO:0000256" key="3">
    <source>
        <dbReference type="ARBA" id="ARBA00022723"/>
    </source>
</evidence>
<dbReference type="InterPro" id="IPR011206">
    <property type="entry name" value="Citrate_lyase_beta/mcl1/mcl2"/>
</dbReference>